<keyword evidence="1" id="KW-0812">Transmembrane</keyword>
<organism evidence="2">
    <name type="scientific">marine sediment metagenome</name>
    <dbReference type="NCBI Taxonomy" id="412755"/>
    <lineage>
        <taxon>unclassified sequences</taxon>
        <taxon>metagenomes</taxon>
        <taxon>ecological metagenomes</taxon>
    </lineage>
</organism>
<feature type="transmembrane region" description="Helical" evidence="1">
    <location>
        <begin position="58"/>
        <end position="84"/>
    </location>
</feature>
<feature type="non-terminal residue" evidence="2">
    <location>
        <position position="91"/>
    </location>
</feature>
<dbReference type="EMBL" id="BARU01047857">
    <property type="protein sequence ID" value="GAH91219.1"/>
    <property type="molecule type" value="Genomic_DNA"/>
</dbReference>
<keyword evidence="1" id="KW-0472">Membrane</keyword>
<sequence>MTVAVLFLFKALPYLLLWLGQSFTLPPFVIWFGGAEVEDALNSINTINNLLSYDDITISFIFFIGLMSFISVILISFGFFLVVYNKNILRT</sequence>
<gene>
    <name evidence="2" type="ORF">S03H2_71478</name>
</gene>
<dbReference type="AlphaFoldDB" id="X1KM58"/>
<protein>
    <submittedName>
        <fullName evidence="2">Uncharacterized protein</fullName>
    </submittedName>
</protein>
<name>X1KM58_9ZZZZ</name>
<accession>X1KM58</accession>
<proteinExistence type="predicted"/>
<reference evidence="2" key="1">
    <citation type="journal article" date="2014" name="Front. Microbiol.">
        <title>High frequency of phylogenetically diverse reductive dehalogenase-homologous genes in deep subseafloor sedimentary metagenomes.</title>
        <authorList>
            <person name="Kawai M."/>
            <person name="Futagami T."/>
            <person name="Toyoda A."/>
            <person name="Takaki Y."/>
            <person name="Nishi S."/>
            <person name="Hori S."/>
            <person name="Arai W."/>
            <person name="Tsubouchi T."/>
            <person name="Morono Y."/>
            <person name="Uchiyama I."/>
            <person name="Ito T."/>
            <person name="Fujiyama A."/>
            <person name="Inagaki F."/>
            <person name="Takami H."/>
        </authorList>
    </citation>
    <scope>NUCLEOTIDE SEQUENCE</scope>
    <source>
        <strain evidence="2">Expedition CK06-06</strain>
    </source>
</reference>
<evidence type="ECO:0000313" key="2">
    <source>
        <dbReference type="EMBL" id="GAH91219.1"/>
    </source>
</evidence>
<comment type="caution">
    <text evidence="2">The sequence shown here is derived from an EMBL/GenBank/DDBJ whole genome shotgun (WGS) entry which is preliminary data.</text>
</comment>
<evidence type="ECO:0000256" key="1">
    <source>
        <dbReference type="SAM" id="Phobius"/>
    </source>
</evidence>
<keyword evidence="1" id="KW-1133">Transmembrane helix</keyword>